<accession>U9U4B8</accession>
<reference evidence="1" key="1">
    <citation type="submission" date="2013-07" db="EMBL/GenBank/DDBJ databases">
        <title>The genome of an arbuscular mycorrhizal fungus provides insights into the evolution of the oldest plant symbiosis.</title>
        <authorList>
            <consortium name="DOE Joint Genome Institute"/>
            <person name="Tisserant E."/>
            <person name="Malbreil M."/>
            <person name="Kuo A."/>
            <person name="Kohler A."/>
            <person name="Symeonidi A."/>
            <person name="Balestrini R."/>
            <person name="Charron P."/>
            <person name="Duensing N."/>
            <person name="Frei-dit-Frey N."/>
            <person name="Gianinazzi-Pearson V."/>
            <person name="Gilbert B."/>
            <person name="Handa Y."/>
            <person name="Hijri M."/>
            <person name="Kaul R."/>
            <person name="Kawaguchi M."/>
            <person name="Krajinski F."/>
            <person name="Lammers P."/>
            <person name="Lapierre D."/>
            <person name="Masclaux F.G."/>
            <person name="Murat C."/>
            <person name="Morin E."/>
            <person name="Ndikumana S."/>
            <person name="Pagni M."/>
            <person name="Petitpierre D."/>
            <person name="Requena N."/>
            <person name="Rosikiewicz P."/>
            <person name="Riley R."/>
            <person name="Saito K."/>
            <person name="San Clemente H."/>
            <person name="Shapiro H."/>
            <person name="van Tuinen D."/>
            <person name="Becard G."/>
            <person name="Bonfante P."/>
            <person name="Paszkowski U."/>
            <person name="Shachar-Hill Y."/>
            <person name="Young J.P."/>
            <person name="Sanders I.R."/>
            <person name="Henrissat B."/>
            <person name="Rensing S.A."/>
            <person name="Grigoriev I.V."/>
            <person name="Corradi N."/>
            <person name="Roux C."/>
            <person name="Martin F."/>
        </authorList>
    </citation>
    <scope>NUCLEOTIDE SEQUENCE</scope>
    <source>
        <strain evidence="1">DAOM 197198</strain>
    </source>
</reference>
<protein>
    <submittedName>
        <fullName evidence="1">Uncharacterized protein</fullName>
    </submittedName>
</protein>
<organism evidence="1">
    <name type="scientific">Rhizophagus irregularis (strain DAOM 181602 / DAOM 197198 / MUCL 43194)</name>
    <name type="common">Arbuscular mycorrhizal fungus</name>
    <name type="synonym">Glomus intraradices</name>
    <dbReference type="NCBI Taxonomy" id="747089"/>
    <lineage>
        <taxon>Eukaryota</taxon>
        <taxon>Fungi</taxon>
        <taxon>Fungi incertae sedis</taxon>
        <taxon>Mucoromycota</taxon>
        <taxon>Glomeromycotina</taxon>
        <taxon>Glomeromycetes</taxon>
        <taxon>Glomerales</taxon>
        <taxon>Glomeraceae</taxon>
        <taxon>Rhizophagus</taxon>
    </lineage>
</organism>
<dbReference type="EMBL" id="KI287081">
    <property type="protein sequence ID" value="ESA10466.1"/>
    <property type="molecule type" value="Genomic_DNA"/>
</dbReference>
<dbReference type="HOGENOM" id="CLU_1595410_0_0_1"/>
<gene>
    <name evidence="1" type="ORF">GLOINDRAFT_324322</name>
</gene>
<sequence length="167" mass="19427">MTNVKSGLDTLWNKNPGILFLISGDSDYLLIVNQALEMSSSMRQKEDNSTISFYPDIRKIGKIGKIKKLEKSYRENPFEKDYFLKITDGKMIKKYRMVIMSLTCSQMILDAFLHTCNLPLSLRNVTILEEISPFEMAIRTESLIGIISYPYKKYITKIIYSIIKRIY</sequence>
<name>U9U4B8_RHIID</name>
<proteinExistence type="predicted"/>
<evidence type="ECO:0000313" key="1">
    <source>
        <dbReference type="EMBL" id="ESA10466.1"/>
    </source>
</evidence>
<dbReference type="AlphaFoldDB" id="U9U4B8"/>